<feature type="domain" description="Cuticlin N-terminal" evidence="3">
    <location>
        <begin position="25"/>
        <end position="96"/>
    </location>
</feature>
<accession>A0AA36HEV0</accession>
<dbReference type="EMBL" id="CATQJL010000326">
    <property type="protein sequence ID" value="CAJ0608925.1"/>
    <property type="molecule type" value="Genomic_DNA"/>
</dbReference>
<evidence type="ECO:0000259" key="3">
    <source>
        <dbReference type="Pfam" id="PF25057"/>
    </source>
</evidence>
<feature type="chain" id="PRO_5041412695" description="Cuticlin N-terminal domain-containing protein" evidence="2">
    <location>
        <begin position="17"/>
        <end position="234"/>
    </location>
</feature>
<evidence type="ECO:0000256" key="2">
    <source>
        <dbReference type="SAM" id="SignalP"/>
    </source>
</evidence>
<proteinExistence type="predicted"/>
<evidence type="ECO:0000313" key="4">
    <source>
        <dbReference type="EMBL" id="CAJ0608925.1"/>
    </source>
</evidence>
<dbReference type="PANTHER" id="PTHR22907:SF54">
    <property type="entry name" value="GH04558P"/>
    <property type="match status" value="1"/>
</dbReference>
<sequence>MKYVGILIWAATACSGHSIENEVVGEPTVDCEESLVGLTFKTKKPFSGRVYVHGMAGDEKCSKAFLKNRNQSRLSMRFKNGDCTMQRQRVTGKVQIDVDGCAIDPTIQPDVLYEDGKAIVEVFGYKFSDATVLNYECILEICRSPFECEGLSPPACSMDQTNTASDIERVRRSRAIVQELGHKRGQIEVAATLTMEDSVNASTVTSGNALSYLEDPQVANDVYEIVKILRKFLL</sequence>
<protein>
    <recommendedName>
        <fullName evidence="3">Cuticlin N-terminal domain-containing protein</fullName>
    </recommendedName>
</protein>
<name>A0AA36HEV0_CYLNA</name>
<reference evidence="4" key="1">
    <citation type="submission" date="2023-07" db="EMBL/GenBank/DDBJ databases">
        <authorList>
            <consortium name="CYATHOMIX"/>
        </authorList>
    </citation>
    <scope>NUCLEOTIDE SEQUENCE</scope>
    <source>
        <strain evidence="4">N/A</strain>
    </source>
</reference>
<organism evidence="4 5">
    <name type="scientific">Cylicocyclus nassatus</name>
    <name type="common">Nematode worm</name>
    <dbReference type="NCBI Taxonomy" id="53992"/>
    <lineage>
        <taxon>Eukaryota</taxon>
        <taxon>Metazoa</taxon>
        <taxon>Ecdysozoa</taxon>
        <taxon>Nematoda</taxon>
        <taxon>Chromadorea</taxon>
        <taxon>Rhabditida</taxon>
        <taxon>Rhabditina</taxon>
        <taxon>Rhabditomorpha</taxon>
        <taxon>Strongyloidea</taxon>
        <taxon>Strongylidae</taxon>
        <taxon>Cylicocyclus</taxon>
    </lineage>
</organism>
<dbReference type="Proteomes" id="UP001176961">
    <property type="component" value="Unassembled WGS sequence"/>
</dbReference>
<dbReference type="AlphaFoldDB" id="A0AA36HEV0"/>
<evidence type="ECO:0000256" key="1">
    <source>
        <dbReference type="ARBA" id="ARBA00022729"/>
    </source>
</evidence>
<evidence type="ECO:0000313" key="5">
    <source>
        <dbReference type="Proteomes" id="UP001176961"/>
    </source>
</evidence>
<keyword evidence="1 2" id="KW-0732">Signal</keyword>
<dbReference type="InterPro" id="IPR056953">
    <property type="entry name" value="CUT_N"/>
</dbReference>
<dbReference type="InterPro" id="IPR051962">
    <property type="entry name" value="Cuticlin"/>
</dbReference>
<comment type="caution">
    <text evidence="4">The sequence shown here is derived from an EMBL/GenBank/DDBJ whole genome shotgun (WGS) entry which is preliminary data.</text>
</comment>
<dbReference type="Pfam" id="PF25057">
    <property type="entry name" value="CUT_N"/>
    <property type="match status" value="1"/>
</dbReference>
<keyword evidence="5" id="KW-1185">Reference proteome</keyword>
<dbReference type="PANTHER" id="PTHR22907">
    <property type="entry name" value="GH04558P"/>
    <property type="match status" value="1"/>
</dbReference>
<gene>
    <name evidence="4" type="ORF">CYNAS_LOCUS20908</name>
</gene>
<feature type="signal peptide" evidence="2">
    <location>
        <begin position="1"/>
        <end position="16"/>
    </location>
</feature>